<evidence type="ECO:0000256" key="4">
    <source>
        <dbReference type="ARBA" id="ARBA00022989"/>
    </source>
</evidence>
<sequence length="363" mass="40560">MRLLDKYILKAFVGPFLFGVFAFTSIFIGTGTLFRIAQYITEYGAPLLLVMKAFFLAMPSIILLTFPMSVLLGSLMAFSRLSSTSEIVVMRAGGLSFLRLAMPVYILALLISIGAVAFNEFVVPRTNNMYQTIVREEIMKNASPQTQNHIVLKSMNGDNLSTLMYAKHYDSESKKLSMITVQQFNDKGELQQVENAENAEWNGQVWVMHSGIIYDVSAGEGVERTMKFKEQVLPIKSSPNEVQQDQRKPEELTIKELRHQIKAYKAAYTNSNKLEMEMYQRFTIPLASFVFALVGAPLGLQKQRSSSSIGFGISILIIFIYYGVMTFAGALGKGGALPTWMAAMIPDTLGIIAGLYLNWRVSR</sequence>
<dbReference type="EMBL" id="LRQT01000086">
    <property type="protein sequence ID" value="KXA62698.1"/>
    <property type="molecule type" value="Genomic_DNA"/>
</dbReference>
<evidence type="ECO:0000256" key="1">
    <source>
        <dbReference type="ARBA" id="ARBA00004651"/>
    </source>
</evidence>
<name>A0A133S2P2_9FIRM</name>
<dbReference type="AlphaFoldDB" id="A0A133S2P2"/>
<feature type="transmembrane region" description="Helical" evidence="6">
    <location>
        <begin position="309"/>
        <end position="331"/>
    </location>
</feature>
<feature type="transmembrane region" description="Helical" evidence="6">
    <location>
        <begin position="337"/>
        <end position="359"/>
    </location>
</feature>
<reference evidence="7 10" key="1">
    <citation type="submission" date="2016-01" db="EMBL/GenBank/DDBJ databases">
        <authorList>
            <person name="Oliw E.H."/>
        </authorList>
    </citation>
    <scope>NUCLEOTIDE SEQUENCE [LARGE SCALE GENOMIC DNA]</scope>
    <source>
        <strain evidence="7 10">CMW7756B</strain>
    </source>
</reference>
<dbReference type="EMBL" id="JASORJ010000008">
    <property type="protein sequence ID" value="MDK7357205.1"/>
    <property type="molecule type" value="Genomic_DNA"/>
</dbReference>
<organism evidence="7">
    <name type="scientific">Veillonella atypica</name>
    <dbReference type="NCBI Taxonomy" id="39777"/>
    <lineage>
        <taxon>Bacteria</taxon>
        <taxon>Bacillati</taxon>
        <taxon>Bacillota</taxon>
        <taxon>Negativicutes</taxon>
        <taxon>Veillonellales</taxon>
        <taxon>Veillonellaceae</taxon>
        <taxon>Veillonella</taxon>
    </lineage>
</organism>
<evidence type="ECO:0000256" key="5">
    <source>
        <dbReference type="ARBA" id="ARBA00023136"/>
    </source>
</evidence>
<feature type="transmembrane region" description="Helical" evidence="6">
    <location>
        <begin position="54"/>
        <end position="76"/>
    </location>
</feature>
<gene>
    <name evidence="9" type="ORF">D2965_02035</name>
    <name evidence="7" type="ORF">HMPREF3233_01561</name>
    <name evidence="8" type="ORF">QP520_06160</name>
</gene>
<feature type="transmembrane region" description="Helical" evidence="6">
    <location>
        <begin position="282"/>
        <end position="300"/>
    </location>
</feature>
<comment type="subcellular location">
    <subcellularLocation>
        <location evidence="1">Cell membrane</location>
        <topology evidence="1">Multi-pass membrane protein</topology>
    </subcellularLocation>
</comment>
<dbReference type="PANTHER" id="PTHR33529">
    <property type="entry name" value="SLR0882 PROTEIN-RELATED"/>
    <property type="match status" value="1"/>
</dbReference>
<evidence type="ECO:0000313" key="9">
    <source>
        <dbReference type="EMBL" id="RJY51109.1"/>
    </source>
</evidence>
<evidence type="ECO:0000313" key="10">
    <source>
        <dbReference type="Proteomes" id="UP000070226"/>
    </source>
</evidence>
<dbReference type="InterPro" id="IPR005495">
    <property type="entry name" value="LptG/LptF_permease"/>
</dbReference>
<dbReference type="Pfam" id="PF03739">
    <property type="entry name" value="LptF_LptG"/>
    <property type="match status" value="1"/>
</dbReference>
<keyword evidence="4 6" id="KW-1133">Transmembrane helix</keyword>
<reference evidence="8" key="3">
    <citation type="submission" date="2023-05" db="EMBL/GenBank/DDBJ databases">
        <title>Cataloging the Phylogenetic Diversity of Human Bladder Bacteria.</title>
        <authorList>
            <person name="Du J."/>
        </authorList>
    </citation>
    <scope>NUCLEOTIDE SEQUENCE</scope>
    <source>
        <strain evidence="8">UMB10101</strain>
    </source>
</reference>
<dbReference type="PANTHER" id="PTHR33529:SF6">
    <property type="entry name" value="YJGP_YJGQ FAMILY PERMEASE"/>
    <property type="match status" value="1"/>
</dbReference>
<dbReference type="Proteomes" id="UP000070226">
    <property type="component" value="Unassembled WGS sequence"/>
</dbReference>
<dbReference type="GO" id="GO:0043190">
    <property type="term" value="C:ATP-binding cassette (ABC) transporter complex"/>
    <property type="evidence" value="ECO:0007669"/>
    <property type="project" value="TreeGrafter"/>
</dbReference>
<dbReference type="GO" id="GO:0015920">
    <property type="term" value="P:lipopolysaccharide transport"/>
    <property type="evidence" value="ECO:0007669"/>
    <property type="project" value="TreeGrafter"/>
</dbReference>
<evidence type="ECO:0000313" key="7">
    <source>
        <dbReference type="EMBL" id="KXA62698.1"/>
    </source>
</evidence>
<evidence type="ECO:0000256" key="2">
    <source>
        <dbReference type="ARBA" id="ARBA00022475"/>
    </source>
</evidence>
<proteinExistence type="predicted"/>
<comment type="caution">
    <text evidence="7">The sequence shown here is derived from an EMBL/GenBank/DDBJ whole genome shotgun (WGS) entry which is preliminary data.</text>
</comment>
<accession>A0A133S2P2</accession>
<keyword evidence="2" id="KW-1003">Cell membrane</keyword>
<dbReference type="Proteomes" id="UP001236274">
    <property type="component" value="Unassembled WGS sequence"/>
</dbReference>
<keyword evidence="5 6" id="KW-0472">Membrane</keyword>
<keyword evidence="3 6" id="KW-0812">Transmembrane</keyword>
<feature type="transmembrane region" description="Helical" evidence="6">
    <location>
        <begin position="97"/>
        <end position="118"/>
    </location>
</feature>
<evidence type="ECO:0000256" key="3">
    <source>
        <dbReference type="ARBA" id="ARBA00022692"/>
    </source>
</evidence>
<feature type="transmembrane region" description="Helical" evidence="6">
    <location>
        <begin position="12"/>
        <end position="34"/>
    </location>
</feature>
<dbReference type="RefSeq" id="WP_005376634.1">
    <property type="nucleotide sequence ID" value="NZ_CABKSO010000001.1"/>
</dbReference>
<dbReference type="GeneID" id="57775150"/>
<dbReference type="STRING" id="39777.B7L28_02840"/>
<dbReference type="PATRIC" id="fig|39777.7.peg.1527"/>
<protein>
    <submittedName>
        <fullName evidence="8">LptF/LptG family permease</fullName>
    </submittedName>
    <submittedName>
        <fullName evidence="7">Permease, YjgP/YjgQ family</fullName>
    </submittedName>
    <submittedName>
        <fullName evidence="9">YjgP/YjgQ family permease</fullName>
    </submittedName>
</protein>
<evidence type="ECO:0000313" key="8">
    <source>
        <dbReference type="EMBL" id="MDK7357205.1"/>
    </source>
</evidence>
<dbReference type="Proteomes" id="UP000277803">
    <property type="component" value="Unassembled WGS sequence"/>
</dbReference>
<evidence type="ECO:0000256" key="6">
    <source>
        <dbReference type="SAM" id="Phobius"/>
    </source>
</evidence>
<evidence type="ECO:0000313" key="11">
    <source>
        <dbReference type="Proteomes" id="UP000277803"/>
    </source>
</evidence>
<dbReference type="EMBL" id="QXZZ01000012">
    <property type="protein sequence ID" value="RJY51109.1"/>
    <property type="molecule type" value="Genomic_DNA"/>
</dbReference>
<reference evidence="9 11" key="2">
    <citation type="submission" date="2018-09" db="EMBL/GenBank/DDBJ databases">
        <title>Genome sequence of Veillonella atypica isolated from periodontal Korean patients.</title>
        <authorList>
            <person name="Lee J.-H."/>
            <person name="Moon J.-H."/>
            <person name="Shin S.-Y."/>
        </authorList>
    </citation>
    <scope>NUCLEOTIDE SEQUENCE [LARGE SCALE GENOMIC DNA]</scope>
    <source>
        <strain evidence="9 11">KHUD_V1</strain>
    </source>
</reference>